<comment type="caution">
    <text evidence="1">The sequence shown here is derived from an EMBL/GenBank/DDBJ whole genome shotgun (WGS) entry which is preliminary data.</text>
</comment>
<proteinExistence type="predicted"/>
<dbReference type="SUPFAM" id="SSF56784">
    <property type="entry name" value="HAD-like"/>
    <property type="match status" value="1"/>
</dbReference>
<dbReference type="InterPro" id="IPR023214">
    <property type="entry name" value="HAD_sf"/>
</dbReference>
<sequence length="203" mass="23609">MLELFLDVDGVILDFESTFMDFVREYYIPELPLNYLPKSWELKDGLLSRLDVDQTWNAFMGSGRFAQLNLLADKESFNRLSSTFPLHLVTNLPQEHYGQRIKNLILHGLNYASLNLGGHHSFGIKDYPSKAQVIEGLRDKNRQVFFLDDHPENCRQVKAAFPQARVFLMQRPHNEEVPDEDWERVLDWPEFVAEVDQAVLSRG</sequence>
<dbReference type="Gene3D" id="3.40.50.1000">
    <property type="entry name" value="HAD superfamily/HAD-like"/>
    <property type="match status" value="1"/>
</dbReference>
<protein>
    <recommendedName>
        <fullName evidence="3">Haloacid dehalogenase</fullName>
    </recommendedName>
</protein>
<evidence type="ECO:0000313" key="1">
    <source>
        <dbReference type="EMBL" id="OGH04695.1"/>
    </source>
</evidence>
<reference evidence="1 2" key="1">
    <citation type="journal article" date="2016" name="Nat. Commun.">
        <title>Thousands of microbial genomes shed light on interconnected biogeochemical processes in an aquifer system.</title>
        <authorList>
            <person name="Anantharaman K."/>
            <person name="Brown C.T."/>
            <person name="Hug L.A."/>
            <person name="Sharon I."/>
            <person name="Castelle C.J."/>
            <person name="Probst A.J."/>
            <person name="Thomas B.C."/>
            <person name="Singh A."/>
            <person name="Wilkins M.J."/>
            <person name="Karaoz U."/>
            <person name="Brodie E.L."/>
            <person name="Williams K.H."/>
            <person name="Hubbard S.S."/>
            <person name="Banfield J.F."/>
        </authorList>
    </citation>
    <scope>NUCLEOTIDE SEQUENCE [LARGE SCALE GENOMIC DNA]</scope>
</reference>
<dbReference type="AlphaFoldDB" id="A0A1F6H2U9"/>
<dbReference type="InterPro" id="IPR036412">
    <property type="entry name" value="HAD-like_sf"/>
</dbReference>
<dbReference type="EMBL" id="MFNF01000001">
    <property type="protein sequence ID" value="OGH04695.1"/>
    <property type="molecule type" value="Genomic_DNA"/>
</dbReference>
<evidence type="ECO:0000313" key="2">
    <source>
        <dbReference type="Proteomes" id="UP000177583"/>
    </source>
</evidence>
<organism evidence="1 2">
    <name type="scientific">Candidatus Lambdaproteobacteria bacterium RIFOXYD2_FULL_56_26</name>
    <dbReference type="NCBI Taxonomy" id="1817773"/>
    <lineage>
        <taxon>Bacteria</taxon>
        <taxon>Pseudomonadati</taxon>
        <taxon>Pseudomonadota</taxon>
        <taxon>Candidatus Lambdaproteobacteria</taxon>
    </lineage>
</organism>
<name>A0A1F6H2U9_9PROT</name>
<evidence type="ECO:0008006" key="3">
    <source>
        <dbReference type="Google" id="ProtNLM"/>
    </source>
</evidence>
<dbReference type="Proteomes" id="UP000177583">
    <property type="component" value="Unassembled WGS sequence"/>
</dbReference>
<accession>A0A1F6H2U9</accession>
<gene>
    <name evidence="1" type="ORF">A2557_06820</name>
</gene>